<evidence type="ECO:0000313" key="2">
    <source>
        <dbReference type="EMBL" id="MPC46673.1"/>
    </source>
</evidence>
<evidence type="ECO:0000256" key="1">
    <source>
        <dbReference type="SAM" id="MobiDB-lite"/>
    </source>
</evidence>
<sequence>MTAFPPPRASPGHIDPITFAPLPSHLPLAYQALARPGQSRSAPTGVPLPRGGLRGTSGDLRDCLSVA</sequence>
<comment type="caution">
    <text evidence="2">The sequence shown here is derived from an EMBL/GenBank/DDBJ whole genome shotgun (WGS) entry which is preliminary data.</text>
</comment>
<proteinExistence type="predicted"/>
<protein>
    <submittedName>
        <fullName evidence="2">Uncharacterized protein</fullName>
    </submittedName>
</protein>
<feature type="region of interest" description="Disordered" evidence="1">
    <location>
        <begin position="36"/>
        <end position="67"/>
    </location>
</feature>
<dbReference type="EMBL" id="VSRR010007319">
    <property type="protein sequence ID" value="MPC46673.1"/>
    <property type="molecule type" value="Genomic_DNA"/>
</dbReference>
<gene>
    <name evidence="2" type="ORF">E2C01_040398</name>
</gene>
<reference evidence="2 3" key="1">
    <citation type="submission" date="2019-05" db="EMBL/GenBank/DDBJ databases">
        <title>Another draft genome of Portunus trituberculatus and its Hox gene families provides insights of decapod evolution.</title>
        <authorList>
            <person name="Jeong J.-H."/>
            <person name="Song I."/>
            <person name="Kim S."/>
            <person name="Choi T."/>
            <person name="Kim D."/>
            <person name="Ryu S."/>
            <person name="Kim W."/>
        </authorList>
    </citation>
    <scope>NUCLEOTIDE SEQUENCE [LARGE SCALE GENOMIC DNA]</scope>
    <source>
        <tissue evidence="2">Muscle</tissue>
    </source>
</reference>
<name>A0A5B7FNN6_PORTR</name>
<dbReference type="Proteomes" id="UP000324222">
    <property type="component" value="Unassembled WGS sequence"/>
</dbReference>
<dbReference type="AlphaFoldDB" id="A0A5B7FNN6"/>
<organism evidence="2 3">
    <name type="scientific">Portunus trituberculatus</name>
    <name type="common">Swimming crab</name>
    <name type="synonym">Neptunus trituberculatus</name>
    <dbReference type="NCBI Taxonomy" id="210409"/>
    <lineage>
        <taxon>Eukaryota</taxon>
        <taxon>Metazoa</taxon>
        <taxon>Ecdysozoa</taxon>
        <taxon>Arthropoda</taxon>
        <taxon>Crustacea</taxon>
        <taxon>Multicrustacea</taxon>
        <taxon>Malacostraca</taxon>
        <taxon>Eumalacostraca</taxon>
        <taxon>Eucarida</taxon>
        <taxon>Decapoda</taxon>
        <taxon>Pleocyemata</taxon>
        <taxon>Brachyura</taxon>
        <taxon>Eubrachyura</taxon>
        <taxon>Portunoidea</taxon>
        <taxon>Portunidae</taxon>
        <taxon>Portuninae</taxon>
        <taxon>Portunus</taxon>
    </lineage>
</organism>
<evidence type="ECO:0000313" key="3">
    <source>
        <dbReference type="Proteomes" id="UP000324222"/>
    </source>
</evidence>
<keyword evidence="3" id="KW-1185">Reference proteome</keyword>
<accession>A0A5B7FNN6</accession>